<proteinExistence type="predicted"/>
<dbReference type="EMBL" id="FMJC01000001">
    <property type="protein sequence ID" value="SCM70386.1"/>
    <property type="molecule type" value="Genomic_DNA"/>
</dbReference>
<dbReference type="EMBL" id="FMJC01000002">
    <property type="protein sequence ID" value="SCM74142.1"/>
    <property type="molecule type" value="Genomic_DNA"/>
</dbReference>
<evidence type="ECO:0008006" key="4">
    <source>
        <dbReference type="Google" id="ProtNLM"/>
    </source>
</evidence>
<dbReference type="SUPFAM" id="SSF48295">
    <property type="entry name" value="TrpR-like"/>
    <property type="match status" value="1"/>
</dbReference>
<sequence length="88" mass="10315">MKRRIWDSKSKARIVLEGLQGRSVASLCSEYQITQSMYYRWRDTFLANAAQAFETGTTNRREERLTAENQKLKQAVGELTLELKKNDW</sequence>
<evidence type="ECO:0000313" key="3">
    <source>
        <dbReference type="EMBL" id="SCM74142.1"/>
    </source>
</evidence>
<evidence type="ECO:0000313" key="2">
    <source>
        <dbReference type="EMBL" id="SCM73406.1"/>
    </source>
</evidence>
<dbReference type="Gene3D" id="1.10.10.10">
    <property type="entry name" value="Winged helix-like DNA-binding domain superfamily/Winged helix DNA-binding domain"/>
    <property type="match status" value="1"/>
</dbReference>
<dbReference type="GO" id="GO:0004803">
    <property type="term" value="F:transposase activity"/>
    <property type="evidence" value="ECO:0007669"/>
    <property type="project" value="InterPro"/>
</dbReference>
<dbReference type="AlphaFoldDB" id="A0A212KYP8"/>
<dbReference type="GO" id="GO:0006313">
    <property type="term" value="P:DNA transposition"/>
    <property type="evidence" value="ECO:0007669"/>
    <property type="project" value="InterPro"/>
</dbReference>
<evidence type="ECO:0000313" key="1">
    <source>
        <dbReference type="EMBL" id="SCM70386.1"/>
    </source>
</evidence>
<dbReference type="InterPro" id="IPR002514">
    <property type="entry name" value="Transposase_8"/>
</dbReference>
<organism evidence="1">
    <name type="scientific">uncultured Desulfovibrio sp</name>
    <dbReference type="NCBI Taxonomy" id="167968"/>
    <lineage>
        <taxon>Bacteria</taxon>
        <taxon>Pseudomonadati</taxon>
        <taxon>Thermodesulfobacteriota</taxon>
        <taxon>Desulfovibrionia</taxon>
        <taxon>Desulfovibrionales</taxon>
        <taxon>Desulfovibrionaceae</taxon>
        <taxon>Desulfovibrio</taxon>
        <taxon>environmental samples</taxon>
    </lineage>
</organism>
<dbReference type="InterPro" id="IPR010921">
    <property type="entry name" value="Trp_repressor/repl_initiator"/>
</dbReference>
<reference evidence="1" key="1">
    <citation type="submission" date="2016-08" db="EMBL/GenBank/DDBJ databases">
        <authorList>
            <person name="Seilhamer J.J."/>
        </authorList>
    </citation>
    <scope>NUCLEOTIDE SEQUENCE</scope>
    <source>
        <strain evidence="1">86-1</strain>
    </source>
</reference>
<dbReference type="GO" id="GO:0043565">
    <property type="term" value="F:sequence-specific DNA binding"/>
    <property type="evidence" value="ECO:0007669"/>
    <property type="project" value="InterPro"/>
</dbReference>
<protein>
    <recommendedName>
        <fullName evidence="4">Transposase</fullName>
    </recommendedName>
</protein>
<gene>
    <name evidence="1" type="ORF">KL86DES1_10374</name>
    <name evidence="2" type="ORF">KL86DES1_21280</name>
    <name evidence="3" type="ORF">KL86DES1_21757</name>
</gene>
<dbReference type="RefSeq" id="WP_179979275.1">
    <property type="nucleotide sequence ID" value="NZ_LT608333.1"/>
</dbReference>
<dbReference type="EMBL" id="FMJC01000002">
    <property type="protein sequence ID" value="SCM73406.1"/>
    <property type="molecule type" value="Genomic_DNA"/>
</dbReference>
<dbReference type="InterPro" id="IPR036388">
    <property type="entry name" value="WH-like_DNA-bd_sf"/>
</dbReference>
<accession>A0A212KYP8</accession>
<name>A0A212KYP8_9BACT</name>
<dbReference type="Pfam" id="PF01527">
    <property type="entry name" value="HTH_Tnp_1"/>
    <property type="match status" value="1"/>
</dbReference>